<organism evidence="5 6">
    <name type="scientific">Thioclava kandeliae</name>
    <dbReference type="NCBI Taxonomy" id="3070818"/>
    <lineage>
        <taxon>Bacteria</taxon>
        <taxon>Pseudomonadati</taxon>
        <taxon>Pseudomonadota</taxon>
        <taxon>Alphaproteobacteria</taxon>
        <taxon>Rhodobacterales</taxon>
        <taxon>Paracoccaceae</taxon>
        <taxon>Thioclava</taxon>
    </lineage>
</organism>
<keyword evidence="5" id="KW-0689">Ribosomal protein</keyword>
<keyword evidence="1 5" id="KW-0808">Transferase</keyword>
<comment type="catalytic activity">
    <reaction evidence="3">
        <text>N-terminal L-alanyl-[ribosomal protein bS18] + acetyl-CoA = N-terminal N(alpha)-acetyl-L-alanyl-[ribosomal protein bS18] + CoA + H(+)</text>
        <dbReference type="Rhea" id="RHEA:43756"/>
        <dbReference type="Rhea" id="RHEA-COMP:10676"/>
        <dbReference type="Rhea" id="RHEA-COMP:10677"/>
        <dbReference type="ChEBI" id="CHEBI:15378"/>
        <dbReference type="ChEBI" id="CHEBI:57287"/>
        <dbReference type="ChEBI" id="CHEBI:57288"/>
        <dbReference type="ChEBI" id="CHEBI:64718"/>
        <dbReference type="ChEBI" id="CHEBI:83683"/>
        <dbReference type="EC" id="2.3.1.266"/>
    </reaction>
</comment>
<name>A0ABV1SIG6_9RHOB</name>
<dbReference type="InterPro" id="IPR016181">
    <property type="entry name" value="Acyl_CoA_acyltransferase"/>
</dbReference>
<dbReference type="PROSITE" id="PS51186">
    <property type="entry name" value="GNAT"/>
    <property type="match status" value="1"/>
</dbReference>
<protein>
    <recommendedName>
        <fullName evidence="3">[Ribosomal protein bS18]-alanine N-acetyltransferase</fullName>
        <ecNumber evidence="3">2.3.1.266</ecNumber>
    </recommendedName>
</protein>
<evidence type="ECO:0000256" key="2">
    <source>
        <dbReference type="ARBA" id="ARBA00023315"/>
    </source>
</evidence>
<dbReference type="InterPro" id="IPR050832">
    <property type="entry name" value="Bact_Acetyltransf"/>
</dbReference>
<keyword evidence="3" id="KW-0963">Cytoplasm</keyword>
<dbReference type="Pfam" id="PF00583">
    <property type="entry name" value="Acetyltransf_1"/>
    <property type="match status" value="1"/>
</dbReference>
<dbReference type="InterPro" id="IPR000182">
    <property type="entry name" value="GNAT_dom"/>
</dbReference>
<dbReference type="SUPFAM" id="SSF55729">
    <property type="entry name" value="Acyl-CoA N-acyltransferases (Nat)"/>
    <property type="match status" value="1"/>
</dbReference>
<comment type="function">
    <text evidence="3">Acetylates the N-terminal alanine of ribosomal protein bS18.</text>
</comment>
<evidence type="ECO:0000313" key="5">
    <source>
        <dbReference type="EMBL" id="MER5172699.1"/>
    </source>
</evidence>
<evidence type="ECO:0000256" key="1">
    <source>
        <dbReference type="ARBA" id="ARBA00022679"/>
    </source>
</evidence>
<dbReference type="NCBIfam" id="TIGR01575">
    <property type="entry name" value="rimI"/>
    <property type="match status" value="1"/>
</dbReference>
<accession>A0ABV1SIG6</accession>
<evidence type="ECO:0000256" key="3">
    <source>
        <dbReference type="RuleBase" id="RU363094"/>
    </source>
</evidence>
<dbReference type="EMBL" id="JAYWLC010000010">
    <property type="protein sequence ID" value="MER5172699.1"/>
    <property type="molecule type" value="Genomic_DNA"/>
</dbReference>
<keyword evidence="5" id="KW-0687">Ribonucleoprotein</keyword>
<dbReference type="GO" id="GO:0008999">
    <property type="term" value="F:protein-N-terminal-alanine acetyltransferase activity"/>
    <property type="evidence" value="ECO:0007669"/>
    <property type="project" value="UniProtKB-EC"/>
</dbReference>
<evidence type="ECO:0000313" key="6">
    <source>
        <dbReference type="Proteomes" id="UP001438953"/>
    </source>
</evidence>
<reference evidence="5 6" key="1">
    <citation type="submission" date="2024-06" db="EMBL/GenBank/DDBJ databases">
        <title>Thioclava kandeliae sp. nov. from a rhizosphere soil sample of Kandelia candel in a mangrove.</title>
        <authorList>
            <person name="Mu T."/>
        </authorList>
    </citation>
    <scope>NUCLEOTIDE SEQUENCE [LARGE SCALE GENOMIC DNA]</scope>
    <source>
        <strain evidence="5 6">CPCC 100088</strain>
    </source>
</reference>
<dbReference type="GO" id="GO:0005840">
    <property type="term" value="C:ribosome"/>
    <property type="evidence" value="ECO:0007669"/>
    <property type="project" value="UniProtKB-KW"/>
</dbReference>
<gene>
    <name evidence="5" type="primary">rimI</name>
    <name evidence="5" type="ORF">VSX56_13035</name>
</gene>
<dbReference type="PANTHER" id="PTHR43877">
    <property type="entry name" value="AMINOALKYLPHOSPHONATE N-ACETYLTRANSFERASE-RELATED-RELATED"/>
    <property type="match status" value="1"/>
</dbReference>
<dbReference type="Proteomes" id="UP001438953">
    <property type="component" value="Unassembled WGS sequence"/>
</dbReference>
<sequence length="141" mass="16078">MTPAQMAAIHKQCFTTPRPWRAEEFAETLSKKFYFCLSEDQGFLIGRVIAGEAELTTIAVAPAARRQGIARRLMARFDDELRARNAEIAHLEVAMENHFAHALYLATGWSDSCIRENYYRHPDGKRSDAILMVRDFGPDIF</sequence>
<dbReference type="RefSeq" id="WP_350937694.1">
    <property type="nucleotide sequence ID" value="NZ_JAYWLC010000010.1"/>
</dbReference>
<comment type="caution">
    <text evidence="5">The sequence shown here is derived from an EMBL/GenBank/DDBJ whole genome shotgun (WGS) entry which is preliminary data.</text>
</comment>
<comment type="similarity">
    <text evidence="3">Belongs to the acetyltransferase family. RimI subfamily.</text>
</comment>
<dbReference type="Gene3D" id="3.40.630.30">
    <property type="match status" value="1"/>
</dbReference>
<dbReference type="EC" id="2.3.1.266" evidence="3"/>
<comment type="subcellular location">
    <subcellularLocation>
        <location evidence="3">Cytoplasm</location>
    </subcellularLocation>
</comment>
<keyword evidence="2 5" id="KW-0012">Acyltransferase</keyword>
<dbReference type="InterPro" id="IPR006464">
    <property type="entry name" value="AcTrfase_RimI/Ard1"/>
</dbReference>
<dbReference type="CDD" id="cd04301">
    <property type="entry name" value="NAT_SF"/>
    <property type="match status" value="1"/>
</dbReference>
<proteinExistence type="inferred from homology"/>
<keyword evidence="6" id="KW-1185">Reference proteome</keyword>
<evidence type="ECO:0000259" key="4">
    <source>
        <dbReference type="PROSITE" id="PS51186"/>
    </source>
</evidence>
<feature type="domain" description="N-acetyltransferase" evidence="4">
    <location>
        <begin position="1"/>
        <end position="137"/>
    </location>
</feature>